<sequence length="60" mass="6364">MNSATSTNVGSTTVSHATDTTAKHGYDVKGGNNSKDSDSEGEGAEEVCLKKFYILRNLIL</sequence>
<evidence type="ECO:0000313" key="2">
    <source>
        <dbReference type="EMBL" id="CRZ22253.1"/>
    </source>
</evidence>
<feature type="region of interest" description="Disordered" evidence="1">
    <location>
        <begin position="1"/>
        <end position="44"/>
    </location>
</feature>
<organism evidence="2">
    <name type="scientific">Brugia malayi</name>
    <name type="common">Filarial nematode worm</name>
    <dbReference type="NCBI Taxonomy" id="6279"/>
    <lineage>
        <taxon>Eukaryota</taxon>
        <taxon>Metazoa</taxon>
        <taxon>Ecdysozoa</taxon>
        <taxon>Nematoda</taxon>
        <taxon>Chromadorea</taxon>
        <taxon>Rhabditida</taxon>
        <taxon>Spirurina</taxon>
        <taxon>Spiruromorpha</taxon>
        <taxon>Filarioidea</taxon>
        <taxon>Onchocercidae</taxon>
        <taxon>Brugia</taxon>
    </lineage>
</organism>
<dbReference type="EMBL" id="LN856147">
    <property type="protein sequence ID" value="CRZ22253.1"/>
    <property type="molecule type" value="Genomic_DNA"/>
</dbReference>
<proteinExistence type="predicted"/>
<reference evidence="2" key="2">
    <citation type="submission" date="2012-12" db="EMBL/GenBank/DDBJ databases">
        <authorList>
            <consortium name="WormBase Consortium"/>
            <person name="Ghedin E."/>
            <person name="Paulini M."/>
        </authorList>
    </citation>
    <scope>NUCLEOTIDE SEQUENCE</scope>
    <source>
        <strain evidence="2">FR3</strain>
    </source>
</reference>
<name>A0A1I9GCM6_BRUMA</name>
<gene>
    <name evidence="2" type="primary">Bm8370</name>
    <name evidence="2" type="ORF">BM_Bm8370</name>
</gene>
<reference evidence="2" key="1">
    <citation type="journal article" date="2007" name="Science">
        <title>Draft genome of the filarial nematode parasite Brugia malayi.</title>
        <authorList>
            <person name="Ghedin E."/>
            <person name="Wang S."/>
            <person name="Spiro D."/>
            <person name="Caler E."/>
            <person name="Zhao Q."/>
            <person name="Crabtree J."/>
            <person name="Allen J.E."/>
            <person name="Delcher A.L."/>
            <person name="Guiliano D.B."/>
            <person name="Miranda-Saavedra D."/>
            <person name="Angiuoli S.V."/>
            <person name="Creasy T."/>
            <person name="Amedeo P."/>
            <person name="Haas B."/>
            <person name="El-Sayed N.M."/>
            <person name="Wortman J.R."/>
            <person name="Feldblyum T."/>
            <person name="Tallon L."/>
            <person name="Schatz M."/>
            <person name="Shumway M."/>
            <person name="Koo H."/>
            <person name="Salzberg S.L."/>
            <person name="Schobel S."/>
            <person name="Pertea M."/>
            <person name="Pop M."/>
            <person name="White O."/>
            <person name="Barton G.J."/>
            <person name="Carlow C.K."/>
            <person name="Crawford M.J."/>
            <person name="Daub J."/>
            <person name="Dimmic M.W."/>
            <person name="Estes C.F."/>
            <person name="Foster J.M."/>
            <person name="Ganatra M."/>
            <person name="Gregory W.F."/>
            <person name="Johnson N.M."/>
            <person name="Jin J."/>
            <person name="Komuniecki R."/>
            <person name="Korf I."/>
            <person name="Kumar S."/>
            <person name="Laney S."/>
            <person name="Li B.W."/>
            <person name="Li W."/>
            <person name="Lindblom T.H."/>
            <person name="Lustigman S."/>
            <person name="Ma D."/>
            <person name="Maina C.V."/>
            <person name="Martin D.M."/>
            <person name="McCarter J.P."/>
            <person name="McReynolds L."/>
            <person name="Mitreva M."/>
            <person name="Nutman T.B."/>
            <person name="Parkinson J."/>
            <person name="Peregrin-Alvarez J.M."/>
            <person name="Poole C."/>
            <person name="Ren Q."/>
            <person name="Saunders L."/>
            <person name="Sluder A.E."/>
            <person name="Smith K."/>
            <person name="Stanke M."/>
            <person name="Unnasch T.R."/>
            <person name="Ware J."/>
            <person name="Wei A.D."/>
            <person name="Weil G."/>
            <person name="Williams D.J."/>
            <person name="Zhang Y."/>
            <person name="Williams S.A."/>
            <person name="Fraser-Liggett C."/>
            <person name="Slatko B."/>
            <person name="Blaxter M.L."/>
            <person name="Scott A.L."/>
        </authorList>
    </citation>
    <scope>NUCLEOTIDE SEQUENCE</scope>
    <source>
        <strain evidence="2">FR3</strain>
    </source>
</reference>
<evidence type="ECO:0000256" key="1">
    <source>
        <dbReference type="SAM" id="MobiDB-lite"/>
    </source>
</evidence>
<accession>A0A1I9GCM6</accession>
<dbReference type="AlphaFoldDB" id="A0A1I9GCM6"/>
<protein>
    <submittedName>
        <fullName evidence="2">Bm8370</fullName>
    </submittedName>
</protein>
<feature type="compositionally biased region" description="Polar residues" evidence="1">
    <location>
        <begin position="1"/>
        <end position="20"/>
    </location>
</feature>